<evidence type="ECO:0008006" key="11">
    <source>
        <dbReference type="Google" id="ProtNLM"/>
    </source>
</evidence>
<dbReference type="GO" id="GO:0006952">
    <property type="term" value="P:defense response"/>
    <property type="evidence" value="ECO:0007669"/>
    <property type="project" value="UniProtKB-KW"/>
</dbReference>
<evidence type="ECO:0000256" key="6">
    <source>
        <dbReference type="SAM" id="MobiDB-lite"/>
    </source>
</evidence>
<evidence type="ECO:0000259" key="8">
    <source>
        <dbReference type="Pfam" id="PF23247"/>
    </source>
</evidence>
<feature type="domain" description="NB-ARC" evidence="7">
    <location>
        <begin position="191"/>
        <end position="359"/>
    </location>
</feature>
<evidence type="ECO:0000256" key="4">
    <source>
        <dbReference type="ARBA" id="ARBA00022840"/>
    </source>
</evidence>
<dbReference type="Proteomes" id="UP001634007">
    <property type="component" value="Unassembled WGS sequence"/>
</dbReference>
<feature type="domain" description="Disease resistance protein At4g27190-like leucine-rich repeats" evidence="8">
    <location>
        <begin position="1186"/>
        <end position="1325"/>
    </location>
</feature>
<sequence>MAVSSAVAVAWDVLKMAVIPIKHQFGYAISSKSYAQDLQEEVEKLEYEADRIHNAVEVATNNLRKVHNGVTKWQEIAEQALKEARNLLCDFHKASKTCCYGTLPNPNCRYQFSKKAKNMIKGIQRLAQKSSKFKDVSFSDPAPGNVAAPTSVGREGKDVQSTTAMASTSRALTLIKLKDDGIFESRALIIQDIMDALADNSNSVFGVYGMGGVGKSTLLGDAERRIKEETLFGLVTKADVSANPDIKRIQEEIAHELGLDIKNEEFVSVRAKLLCKRLEAEGKKKKVLIILDNLWERLDLKSVGIPCGHDNKVIGCKLLLTSRDRNVLQREMGCDKDFLLDGLQEEEARGLFERMAGDKVHDGKFKPLVDEALHKCAGFPFLIIAMAKYFKNSHLPGWRDALKQIDMSTNKGVSKVINEMLQLSYDHLKGEEGVEAKSLLRLCVACGVSKPNLENLVGYGVGLRLFQEDSSMEEVRDRLSSLIHTLQASSLLLDDEDANSFKIHDLVRGFVASVALRDHPFLVLKDENKLVAELSKDKLKSCKAICFPYVNLEELPKDLDCPELQMFLLFTSNRSLEVPDSYFNSMRYLMVLHLQGIRLTHSPSSFQLPENLHTLCLDFCSLDNLAILGELKGLQILSFKYSNVHQLPKEIGQLVELRLLNLSHCSQLEIIEPGVLRSLIKLEELYMENSFHQWNDGKQTPPTNAGLIELNNMKKLCTLHVSIPNPSLLLEDLNFKQLTKYDIQIGNARHWSKYKGSRTLDLKLDLISNILQKGCIQSILHKTDTLFLDGLNKTKQSVCALSQEGFPNLKHLEVQNSPSIQIILQWPSLIAFKTLESLHLRNLINLEKISNNNISSESFNALKVVRVDNCDKMEVLFPLSVVTKLRQLEEIEVVHCEFMRGIVEVDDGGKVELRNLRVLKLRHLPYIKNFLKVGSGPSSSTQVSTQIAFFNGKQVSIPSLESLIVEGLPNMQDIWSDESPLELSNLQSLVVVQCKSLSKVISLRSLLKLHKLHTLTIKDCVSVQEIFDLDGPSSSGIVVALFELTTLELSKLWSLRRIWNKNPCGIVSFHNLKKLVVEDCSNLGFIFFSSVIKSLAHLRDLTISNCEKMEAIIMEEKGVGMEIVETLEFSMLTDLCLKRLERLTCFSCGKCSRETWSQDHVQSRFTALFNREISIPSLKSLIVEGLPNMQEIWSDESPLELSDLQSLVVVQCKSLSKVISVRSLLKLHKLHTLTIKGCISMQEIFDLDGPSNSGIVAAPLELTTLELSKMQSLRHIWNKNPCGIVSFHNLKKLVVEDCDNLGFIFFPSMIKSLIHLRDLTISNCEKMEAIIMEAEGVGMEIVETLEFPMLTDLRLKRLDRLMCFSCGKCSRETWSQDHVQSRFTALFNREQILQVAFPSLETLDIEDIDNIKKIWDKQVAVESFHNLKSVRVNRCHKLVNLVSSYILGRLLSLESLKAKDCGSLEVIFELQPLDPLDRHPTSRFPLTELKLFELPKLKCVWDKELHYQDKFQCLRSISISRCESLTSLFPTSVAKNIIQLEDLEIDDCGVTELIEKEEGLVPRFVFPKLTSLKLKHLTKLKCIYTGIHPLRWPTLKTLEVHGCNKVEIFALQPENEMPLDKQPLFLIEKGTFPNLQELKLDLSTQMEIWHGHSHDEEFFCKLKVLELRYLSKESPMSIYRFVESLTNLEKLVICESYPKEPSSNEAAIEDTSHELKVTLPFLGYIRHLQTLYMSHCDGLSNLFTPTIIENLVALTKLRISNCKILTKVISDEEGEEGCAVAFNQLKYMELDGLTKLRCFSSSGYTLIFPLLEDVIVNECPNMKFFSKGPIEAPKLERVQVDFKKLYEPTKYRYFWEGNLNITLENMCKEMVTIIGIKFMRLFEFPELIRRWHNELNPIKSSWQIKTLMVDKCPSFINAIPSKLMLALEKIRSLQVGNCESLEEIFDLEGLDVVKSTPVLPLLWDINLINLPKLRQLWNKDLQGMMCFKFLYSLTLYKCNNLRHAFVPSMARCLANIREMEIRDCGQMEGVIVDEEGPGSAVEKITFSKLWSIRLKHLPNLTSFLSGKNHMLDCPTMICLTIDHCPKMRSLTWQALVGIDHGTPSLFTPQVQFPKLESMVISHMDNLSNIWTNSPQETLMFDCLQKVDAQNCKSLKILFPHWVATSLTELMKLQVESCGIKRIVSSGDGTPHFNTAQVLFPKLTSLVLHDMPQLQRFCPNLPTLNWPFLEELRVTHCDKLNMLSFAASMNSWAQRGDQQHLSDQEAHSSFERDFPMLERLSLVNKNIQMIQDGKFSEDFFGKPKALTLACFHDENAVFPTRFLLERFQNLQSLEVFCSSFECIFPNEGLVDEGKNLMLENLRKLKLNKLHNLKSVWREDPLVSKILQRIKTFEVWDCPCLTTIFPVVTSFQNLTYLVVKNSSGLIHLVTTSAVTNLVNLTGMTIIRCERMKEVVANDENGEGKVISFGKLKWLTLQHLLSLECFSPISSCIFRFPSLSDITVKECPKMKTFSKGMLSTPKLCWVSLFEYKLRYGDWKEGDDLNTTIQKLSA</sequence>
<dbReference type="Gene3D" id="3.80.10.10">
    <property type="entry name" value="Ribonuclease Inhibitor"/>
    <property type="match status" value="9"/>
</dbReference>
<dbReference type="Gene3D" id="3.40.50.300">
    <property type="entry name" value="P-loop containing nucleotide triphosphate hydrolases"/>
    <property type="match status" value="1"/>
</dbReference>
<dbReference type="InterPro" id="IPR042197">
    <property type="entry name" value="Apaf_helical"/>
</dbReference>
<evidence type="ECO:0000256" key="1">
    <source>
        <dbReference type="ARBA" id="ARBA00008894"/>
    </source>
</evidence>
<dbReference type="SUPFAM" id="SSF52047">
    <property type="entry name" value="RNI-like"/>
    <property type="match status" value="4"/>
</dbReference>
<keyword evidence="4" id="KW-0067">ATP-binding</keyword>
<organism evidence="9 10">
    <name type="scientific">Eucalyptus globulus</name>
    <name type="common">Tasmanian blue gum</name>
    <dbReference type="NCBI Taxonomy" id="34317"/>
    <lineage>
        <taxon>Eukaryota</taxon>
        <taxon>Viridiplantae</taxon>
        <taxon>Streptophyta</taxon>
        <taxon>Embryophyta</taxon>
        <taxon>Tracheophyta</taxon>
        <taxon>Spermatophyta</taxon>
        <taxon>Magnoliopsida</taxon>
        <taxon>eudicotyledons</taxon>
        <taxon>Gunneridae</taxon>
        <taxon>Pentapetalae</taxon>
        <taxon>rosids</taxon>
        <taxon>malvids</taxon>
        <taxon>Myrtales</taxon>
        <taxon>Myrtaceae</taxon>
        <taxon>Myrtoideae</taxon>
        <taxon>Eucalypteae</taxon>
        <taxon>Eucalyptus</taxon>
    </lineage>
</organism>
<evidence type="ECO:0000259" key="7">
    <source>
        <dbReference type="Pfam" id="PF00931"/>
    </source>
</evidence>
<name>A0ABD3JTV3_EUCGL</name>
<feature type="domain" description="Disease resistance protein At4g27190-like leucine-rich repeats" evidence="8">
    <location>
        <begin position="966"/>
        <end position="1107"/>
    </location>
</feature>
<dbReference type="InterPro" id="IPR057135">
    <property type="entry name" value="At4g27190-like_LRR"/>
</dbReference>
<dbReference type="Pfam" id="PF23247">
    <property type="entry name" value="LRR_RPS2"/>
    <property type="match status" value="9"/>
</dbReference>
<keyword evidence="2" id="KW-0547">Nucleotide-binding</keyword>
<dbReference type="InterPro" id="IPR050905">
    <property type="entry name" value="Plant_NBS-LRR"/>
</dbReference>
<feature type="coiled-coil region" evidence="5">
    <location>
        <begin position="35"/>
        <end position="62"/>
    </location>
</feature>
<dbReference type="Gene3D" id="1.10.8.430">
    <property type="entry name" value="Helical domain of apoptotic protease-activating factors"/>
    <property type="match status" value="1"/>
</dbReference>
<feature type="domain" description="Disease resistance protein At4g27190-like leucine-rich repeats" evidence="8">
    <location>
        <begin position="779"/>
        <end position="897"/>
    </location>
</feature>
<comment type="caution">
    <text evidence="9">The sequence shown here is derived from an EMBL/GenBank/DDBJ whole genome shotgun (WGS) entry which is preliminary data.</text>
</comment>
<proteinExistence type="inferred from homology"/>
<accession>A0ABD3JTV3</accession>
<evidence type="ECO:0000256" key="3">
    <source>
        <dbReference type="ARBA" id="ARBA00022821"/>
    </source>
</evidence>
<feature type="domain" description="Disease resistance protein At4g27190-like leucine-rich repeats" evidence="8">
    <location>
        <begin position="1881"/>
        <end position="2025"/>
    </location>
</feature>
<dbReference type="Pfam" id="PF00931">
    <property type="entry name" value="NB-ARC"/>
    <property type="match status" value="1"/>
</dbReference>
<dbReference type="SUPFAM" id="SSF52058">
    <property type="entry name" value="L domain-like"/>
    <property type="match status" value="2"/>
</dbReference>
<keyword evidence="10" id="KW-1185">Reference proteome</keyword>
<evidence type="ECO:0000313" key="9">
    <source>
        <dbReference type="EMBL" id="KAL3729216.1"/>
    </source>
</evidence>
<evidence type="ECO:0000313" key="10">
    <source>
        <dbReference type="Proteomes" id="UP001634007"/>
    </source>
</evidence>
<feature type="domain" description="Disease resistance protein At4g27190-like leucine-rich repeats" evidence="8">
    <location>
        <begin position="2277"/>
        <end position="2405"/>
    </location>
</feature>
<keyword evidence="5" id="KW-0175">Coiled coil</keyword>
<protein>
    <recommendedName>
        <fullName evidence="11">AAA+ ATPase domain-containing protein</fullName>
    </recommendedName>
</protein>
<dbReference type="InterPro" id="IPR027417">
    <property type="entry name" value="P-loop_NTPase"/>
</dbReference>
<dbReference type="SUPFAM" id="SSF52540">
    <property type="entry name" value="P-loop containing nucleoside triphosphate hydrolases"/>
    <property type="match status" value="1"/>
</dbReference>
<evidence type="ECO:0000256" key="5">
    <source>
        <dbReference type="SAM" id="Coils"/>
    </source>
</evidence>
<dbReference type="PANTHER" id="PTHR33463">
    <property type="entry name" value="NB-ARC DOMAIN-CONTAINING PROTEIN-RELATED"/>
    <property type="match status" value="1"/>
</dbReference>
<comment type="similarity">
    <text evidence="1">Belongs to the disease resistance NB-LRR family.</text>
</comment>
<dbReference type="GO" id="GO:0005524">
    <property type="term" value="F:ATP binding"/>
    <property type="evidence" value="ECO:0007669"/>
    <property type="project" value="UniProtKB-KW"/>
</dbReference>
<dbReference type="EMBL" id="JBJKBG010000007">
    <property type="protein sequence ID" value="KAL3729216.1"/>
    <property type="molecule type" value="Genomic_DNA"/>
</dbReference>
<reference evidence="9 10" key="1">
    <citation type="submission" date="2024-11" db="EMBL/GenBank/DDBJ databases">
        <title>Chromosome-level genome assembly of Eucalyptus globulus Labill. provides insights into its genome evolution.</title>
        <authorList>
            <person name="Li X."/>
        </authorList>
    </citation>
    <scope>NUCLEOTIDE SEQUENCE [LARGE SCALE GENOMIC DNA]</scope>
    <source>
        <strain evidence="9">CL2024</strain>
        <tissue evidence="9">Fresh tender leaves</tissue>
    </source>
</reference>
<dbReference type="InterPro" id="IPR032675">
    <property type="entry name" value="LRR_dom_sf"/>
</dbReference>
<feature type="domain" description="Disease resistance protein At4g27190-like leucine-rich repeats" evidence="8">
    <location>
        <begin position="1724"/>
        <end position="1823"/>
    </location>
</feature>
<feature type="domain" description="Disease resistance protein At4g27190-like leucine-rich repeats" evidence="8">
    <location>
        <begin position="2408"/>
        <end position="2509"/>
    </location>
</feature>
<dbReference type="PANTHER" id="PTHR33463:SF203">
    <property type="entry name" value="AAA+ ATPASE DOMAIN-CONTAINING PROTEIN"/>
    <property type="match status" value="1"/>
</dbReference>
<feature type="domain" description="Disease resistance protein At4g27190-like leucine-rich repeats" evidence="8">
    <location>
        <begin position="2112"/>
        <end position="2178"/>
    </location>
</feature>
<feature type="domain" description="Disease resistance protein At4g27190-like leucine-rich repeats" evidence="8">
    <location>
        <begin position="1400"/>
        <end position="1549"/>
    </location>
</feature>
<feature type="region of interest" description="Disordered" evidence="6">
    <location>
        <begin position="140"/>
        <end position="162"/>
    </location>
</feature>
<gene>
    <name evidence="9" type="ORF">ACJRO7_026333</name>
</gene>
<dbReference type="InterPro" id="IPR002182">
    <property type="entry name" value="NB-ARC"/>
</dbReference>
<evidence type="ECO:0000256" key="2">
    <source>
        <dbReference type="ARBA" id="ARBA00022741"/>
    </source>
</evidence>
<dbReference type="PRINTS" id="PR00364">
    <property type="entry name" value="DISEASERSIST"/>
</dbReference>
<keyword evidence="3" id="KW-0611">Plant defense</keyword>